<keyword evidence="2" id="KW-0479">Metal-binding</keyword>
<evidence type="ECO:0000313" key="6">
    <source>
        <dbReference type="EMBL" id="ORY03418.1"/>
    </source>
</evidence>
<dbReference type="SMART" id="SM00906">
    <property type="entry name" value="Fungal_trans"/>
    <property type="match status" value="1"/>
</dbReference>
<feature type="compositionally biased region" description="Acidic residues" evidence="4">
    <location>
        <begin position="115"/>
        <end position="126"/>
    </location>
</feature>
<name>A0A1Y1YZF0_9PLEO</name>
<dbReference type="STRING" id="1231657.A0A1Y1YZF0"/>
<dbReference type="InterPro" id="IPR007219">
    <property type="entry name" value="XnlR_reg_dom"/>
</dbReference>
<dbReference type="PANTHER" id="PTHR31001:SF40">
    <property type="entry name" value="ZN(II)2CYS6 TRANSCRIPTION FACTOR (EUROFUNG)"/>
    <property type="match status" value="1"/>
</dbReference>
<sequence>SPSQATAAERKAHKEQPRIRRRNRLITSCLECRRRKLKCDKLQPCTNCTKFQRDCVFLAPALDPMGQAKLAEVKEKMGMLERTLEQDVARRSTAQSASPSGGRSSPPLPDLADTQSDDEEPADEKDLEPTSLALEDCAYYEDADDDLVDLGISMGKLRITERIGGLVRPRFSEELNQALKEVPTTDLPNPFVGQTPESFLGPGGDYVAPSSSFFFAPGVQRSSLMTYLPSKVLADKLIDHYWRAVHVVARAVYRPSFEQNYDEFWRQISMGIEPRVSFQAVVLAVLLSSVVSMSKEKVMNEFSVSKDSLVENFKQGTETALARANFLRTTKLETIQAFVIFLIPLCRSEVSRAHSALTGTLIRLAECMGLHRDPSHYSTNAIEIHIRRLIWYQICFLDIRTCEATGPRPQIRREDFDTQLPLNIDDADLESGSNGGYGPDGKGTEDANRFTDMTITRMRFECYDMHRYIWLERPRVEKKKTTLTTLLQKIQNFQAQMEKKYLPILDKRNPLHLLATQIYGILSCRLHVAVLNKYASNSDRLMPERLRQIMMGTAILVLEYSMTIETTPALSIWQWYVGALHQYHTALLLLSEMYAKERDPVLEKRVWRCLDFAFGLSGALCGGDKARLILQELVGRTQTYHRLRGLRAPTKMKHAGPRVQGYEFQRREEEREEARRSASLPSGENAMSARGGGGYGMATSPVAGGLSLQQQQHASRLAGTSTGSTIPVTQPHIAPLGYSSADLPPSTTDTSTDLNNYGVFLPPLGGPPGPVSFNPATQLTPPQPHLSDPSGSMNMMPGSVGGNAPITAPTNSSGAGSSPMEGLPEIDWEQFDLMFPPMDTSTAGDIMIPPYTFPQFSPGDLDLQW</sequence>
<feature type="compositionally biased region" description="Basic and acidic residues" evidence="4">
    <location>
        <begin position="664"/>
        <end position="676"/>
    </location>
</feature>
<keyword evidence="7" id="KW-1185">Reference proteome</keyword>
<organism evidence="6 7">
    <name type="scientific">Clohesyomyces aquaticus</name>
    <dbReference type="NCBI Taxonomy" id="1231657"/>
    <lineage>
        <taxon>Eukaryota</taxon>
        <taxon>Fungi</taxon>
        <taxon>Dikarya</taxon>
        <taxon>Ascomycota</taxon>
        <taxon>Pezizomycotina</taxon>
        <taxon>Dothideomycetes</taxon>
        <taxon>Pleosporomycetidae</taxon>
        <taxon>Pleosporales</taxon>
        <taxon>Lindgomycetaceae</taxon>
        <taxon>Clohesyomyces</taxon>
    </lineage>
</organism>
<evidence type="ECO:0000256" key="1">
    <source>
        <dbReference type="ARBA" id="ARBA00004123"/>
    </source>
</evidence>
<feature type="non-terminal residue" evidence="6">
    <location>
        <position position="865"/>
    </location>
</feature>
<feature type="compositionally biased region" description="Polar residues" evidence="4">
    <location>
        <begin position="707"/>
        <end position="728"/>
    </location>
</feature>
<evidence type="ECO:0000313" key="7">
    <source>
        <dbReference type="Proteomes" id="UP000193144"/>
    </source>
</evidence>
<feature type="compositionally biased region" description="Low complexity" evidence="4">
    <location>
        <begin position="96"/>
        <end position="105"/>
    </location>
</feature>
<comment type="caution">
    <text evidence="6">The sequence shown here is derived from an EMBL/GenBank/DDBJ whole genome shotgun (WGS) entry which is preliminary data.</text>
</comment>
<dbReference type="GO" id="GO:0008270">
    <property type="term" value="F:zinc ion binding"/>
    <property type="evidence" value="ECO:0007669"/>
    <property type="project" value="InterPro"/>
</dbReference>
<dbReference type="GO" id="GO:0003677">
    <property type="term" value="F:DNA binding"/>
    <property type="evidence" value="ECO:0007669"/>
    <property type="project" value="InterPro"/>
</dbReference>
<dbReference type="Pfam" id="PF04082">
    <property type="entry name" value="Fungal_trans"/>
    <property type="match status" value="1"/>
</dbReference>
<dbReference type="Proteomes" id="UP000193144">
    <property type="component" value="Unassembled WGS sequence"/>
</dbReference>
<dbReference type="OrthoDB" id="424974at2759"/>
<dbReference type="InterPro" id="IPR050613">
    <property type="entry name" value="Sec_Metabolite_Reg"/>
</dbReference>
<feature type="region of interest" description="Disordered" evidence="4">
    <location>
        <begin position="652"/>
        <end position="733"/>
    </location>
</feature>
<dbReference type="Gene3D" id="4.10.240.10">
    <property type="entry name" value="Zn(2)-C6 fungal-type DNA-binding domain"/>
    <property type="match status" value="1"/>
</dbReference>
<feature type="region of interest" description="Disordered" evidence="4">
    <location>
        <begin position="87"/>
        <end position="128"/>
    </location>
</feature>
<dbReference type="GO" id="GO:0005634">
    <property type="term" value="C:nucleus"/>
    <property type="evidence" value="ECO:0007669"/>
    <property type="project" value="UniProtKB-SubCell"/>
</dbReference>
<evidence type="ECO:0000256" key="4">
    <source>
        <dbReference type="SAM" id="MobiDB-lite"/>
    </source>
</evidence>
<protein>
    <recommendedName>
        <fullName evidence="5">Zn(2)-C6 fungal-type domain-containing protein</fullName>
    </recommendedName>
</protein>
<feature type="non-terminal residue" evidence="6">
    <location>
        <position position="1"/>
    </location>
</feature>
<evidence type="ECO:0000256" key="2">
    <source>
        <dbReference type="ARBA" id="ARBA00022723"/>
    </source>
</evidence>
<feature type="region of interest" description="Disordered" evidence="4">
    <location>
        <begin position="772"/>
        <end position="820"/>
    </location>
</feature>
<dbReference type="GO" id="GO:0000981">
    <property type="term" value="F:DNA-binding transcription factor activity, RNA polymerase II-specific"/>
    <property type="evidence" value="ECO:0007669"/>
    <property type="project" value="InterPro"/>
</dbReference>
<dbReference type="PANTHER" id="PTHR31001">
    <property type="entry name" value="UNCHARACTERIZED TRANSCRIPTIONAL REGULATORY PROTEIN"/>
    <property type="match status" value="1"/>
</dbReference>
<dbReference type="PROSITE" id="PS50048">
    <property type="entry name" value="ZN2_CY6_FUNGAL_2"/>
    <property type="match status" value="1"/>
</dbReference>
<dbReference type="Pfam" id="PF00172">
    <property type="entry name" value="Zn_clus"/>
    <property type="match status" value="1"/>
</dbReference>
<dbReference type="InterPro" id="IPR036864">
    <property type="entry name" value="Zn2-C6_fun-type_DNA-bd_sf"/>
</dbReference>
<dbReference type="EMBL" id="MCFA01000147">
    <property type="protein sequence ID" value="ORY03418.1"/>
    <property type="molecule type" value="Genomic_DNA"/>
</dbReference>
<dbReference type="GO" id="GO:0006351">
    <property type="term" value="P:DNA-templated transcription"/>
    <property type="evidence" value="ECO:0007669"/>
    <property type="project" value="InterPro"/>
</dbReference>
<dbReference type="InterPro" id="IPR001138">
    <property type="entry name" value="Zn2Cys6_DnaBD"/>
</dbReference>
<comment type="subcellular location">
    <subcellularLocation>
        <location evidence="1">Nucleus</location>
    </subcellularLocation>
</comment>
<keyword evidence="3" id="KW-0539">Nucleus</keyword>
<dbReference type="SUPFAM" id="SSF57701">
    <property type="entry name" value="Zn2/Cys6 DNA-binding domain"/>
    <property type="match status" value="1"/>
</dbReference>
<evidence type="ECO:0000259" key="5">
    <source>
        <dbReference type="PROSITE" id="PS50048"/>
    </source>
</evidence>
<proteinExistence type="predicted"/>
<dbReference type="SMART" id="SM00066">
    <property type="entry name" value="GAL4"/>
    <property type="match status" value="1"/>
</dbReference>
<gene>
    <name evidence="6" type="ORF">BCR34DRAFT_455776</name>
</gene>
<dbReference type="AlphaFoldDB" id="A0A1Y1YZF0"/>
<reference evidence="6 7" key="1">
    <citation type="submission" date="2016-07" db="EMBL/GenBank/DDBJ databases">
        <title>Pervasive Adenine N6-methylation of Active Genes in Fungi.</title>
        <authorList>
            <consortium name="DOE Joint Genome Institute"/>
            <person name="Mondo S.J."/>
            <person name="Dannebaum R.O."/>
            <person name="Kuo R.C."/>
            <person name="Labutti K."/>
            <person name="Haridas S."/>
            <person name="Kuo A."/>
            <person name="Salamov A."/>
            <person name="Ahrendt S.R."/>
            <person name="Lipzen A."/>
            <person name="Sullivan W."/>
            <person name="Andreopoulos W.B."/>
            <person name="Clum A."/>
            <person name="Lindquist E."/>
            <person name="Daum C."/>
            <person name="Ramamoorthy G.K."/>
            <person name="Gryganskyi A."/>
            <person name="Culley D."/>
            <person name="Magnuson J.K."/>
            <person name="James T.Y."/>
            <person name="O'Malley M.A."/>
            <person name="Stajich J.E."/>
            <person name="Spatafora J.W."/>
            <person name="Visel A."/>
            <person name="Grigoriev I.V."/>
        </authorList>
    </citation>
    <scope>NUCLEOTIDE SEQUENCE [LARGE SCALE GENOMIC DNA]</scope>
    <source>
        <strain evidence="6 7">CBS 115471</strain>
    </source>
</reference>
<accession>A0A1Y1YZF0</accession>
<dbReference type="PROSITE" id="PS00463">
    <property type="entry name" value="ZN2_CY6_FUNGAL_1"/>
    <property type="match status" value="1"/>
</dbReference>
<dbReference type="CDD" id="cd12148">
    <property type="entry name" value="fungal_TF_MHR"/>
    <property type="match status" value="1"/>
</dbReference>
<evidence type="ECO:0000256" key="3">
    <source>
        <dbReference type="ARBA" id="ARBA00023242"/>
    </source>
</evidence>
<feature type="domain" description="Zn(2)-C6 fungal-type" evidence="5">
    <location>
        <begin position="28"/>
        <end position="57"/>
    </location>
</feature>
<dbReference type="CDD" id="cd00067">
    <property type="entry name" value="GAL4"/>
    <property type="match status" value="1"/>
</dbReference>